<dbReference type="GO" id="GO:0005096">
    <property type="term" value="F:GTPase activator activity"/>
    <property type="evidence" value="ECO:0007669"/>
    <property type="project" value="TreeGrafter"/>
</dbReference>
<dbReference type="InterPro" id="IPR009348">
    <property type="entry name" value="NPR2-like"/>
</dbReference>
<dbReference type="GO" id="GO:1990130">
    <property type="term" value="C:GATOR1 complex"/>
    <property type="evidence" value="ECO:0007669"/>
    <property type="project" value="TreeGrafter"/>
</dbReference>
<dbReference type="OrthoDB" id="338854at2759"/>
<dbReference type="GO" id="GO:0010508">
    <property type="term" value="P:positive regulation of autophagy"/>
    <property type="evidence" value="ECO:0007669"/>
    <property type="project" value="TreeGrafter"/>
</dbReference>
<evidence type="ECO:0008006" key="5">
    <source>
        <dbReference type="Google" id="ProtNLM"/>
    </source>
</evidence>
<dbReference type="STRING" id="91928.A0A0D2BIB6"/>
<evidence type="ECO:0000256" key="2">
    <source>
        <dbReference type="SAM" id="MobiDB-lite"/>
    </source>
</evidence>
<dbReference type="RefSeq" id="XP_016231315.1">
    <property type="nucleotide sequence ID" value="XM_016384713.1"/>
</dbReference>
<dbReference type="VEuPathDB" id="FungiDB:PV08_10398"/>
<sequence>MSIKAIFYSKFDPYEGPKIVHQVPEDSILTTTEIPAGTTSSLGASSSALLSFPTISRFLIPRQSLCGNLISLSPPPLAPNTPPTLVLSYPICLTSPHYPRNEFIFNLALVLGEPSTTDVASYKSVVKKLAHLLRSLEEQSRFLSDDTSPTNSGKIYSLCEMLMEDLNNYCECMIPIDELNTLNIKLFPTLPNPASVKPWYVPLFTVRIETMIDENWDLTMLRIIPYINGVNSVKRIAMLADADLKLTKKCIKHLLYYGCAILLDIFSFNAIYAPTAEFSNLIAKDPDMQQECARYVNTALAPAAQEEAIIDSATDRRTSGLTSLGLQDDEIWPLTEKGDPIDGVGIVQLFACLRQGLTVREWYAQNANMLANIDMRRFITFGVIKGFLYRVHRYAIRTQKTLGGSRSHVPHPEQGSDDIPRSMSSERPLTEEFSRRKGKNVSRRPDDRGVSDRHINHRIIDFLDGTHCFDEICTELEISERELMDRLKSRDIGEAVIICR</sequence>
<dbReference type="GO" id="GO:1904262">
    <property type="term" value="P:negative regulation of TORC1 signaling"/>
    <property type="evidence" value="ECO:0007669"/>
    <property type="project" value="TreeGrafter"/>
</dbReference>
<accession>A0A0D2BIB6</accession>
<dbReference type="AlphaFoldDB" id="A0A0D2BIB6"/>
<feature type="region of interest" description="Disordered" evidence="2">
    <location>
        <begin position="402"/>
        <end position="450"/>
    </location>
</feature>
<dbReference type="EMBL" id="KN847499">
    <property type="protein sequence ID" value="KIW11099.1"/>
    <property type="molecule type" value="Genomic_DNA"/>
</dbReference>
<reference evidence="3 4" key="1">
    <citation type="submission" date="2015-01" db="EMBL/GenBank/DDBJ databases">
        <title>The Genome Sequence of Exophiala spinifera CBS89968.</title>
        <authorList>
            <consortium name="The Broad Institute Genomics Platform"/>
            <person name="Cuomo C."/>
            <person name="de Hoog S."/>
            <person name="Gorbushina A."/>
            <person name="Stielow B."/>
            <person name="Teixiera M."/>
            <person name="Abouelleil A."/>
            <person name="Chapman S.B."/>
            <person name="Priest M."/>
            <person name="Young S.K."/>
            <person name="Wortman J."/>
            <person name="Nusbaum C."/>
            <person name="Birren B."/>
        </authorList>
    </citation>
    <scope>NUCLEOTIDE SEQUENCE [LARGE SCALE GENOMIC DNA]</scope>
    <source>
        <strain evidence="3 4">CBS 89968</strain>
    </source>
</reference>
<comment type="similarity">
    <text evidence="1">Belongs to the NPR2 family.</text>
</comment>
<evidence type="ECO:0000256" key="1">
    <source>
        <dbReference type="ARBA" id="ARBA00008433"/>
    </source>
</evidence>
<gene>
    <name evidence="3" type="ORF">PV08_10398</name>
</gene>
<dbReference type="Proteomes" id="UP000053328">
    <property type="component" value="Unassembled WGS sequence"/>
</dbReference>
<name>A0A0D2BIB6_9EURO</name>
<dbReference type="HOGENOM" id="CLU_014995_3_2_1"/>
<dbReference type="Pfam" id="PF06218">
    <property type="entry name" value="NPR2"/>
    <property type="match status" value="1"/>
</dbReference>
<dbReference type="GO" id="GO:0005774">
    <property type="term" value="C:vacuolar membrane"/>
    <property type="evidence" value="ECO:0007669"/>
    <property type="project" value="TreeGrafter"/>
</dbReference>
<evidence type="ECO:0000313" key="3">
    <source>
        <dbReference type="EMBL" id="KIW11099.1"/>
    </source>
</evidence>
<keyword evidence="4" id="KW-1185">Reference proteome</keyword>
<dbReference type="PANTHER" id="PTHR12991:SF10">
    <property type="entry name" value="GATOR COMPLEX PROTEIN NPRL2"/>
    <property type="match status" value="1"/>
</dbReference>
<protein>
    <recommendedName>
        <fullName evidence="5">Nitrogen permease regulator 2</fullName>
    </recommendedName>
</protein>
<proteinExistence type="inferred from homology"/>
<organism evidence="3 4">
    <name type="scientific">Exophiala spinifera</name>
    <dbReference type="NCBI Taxonomy" id="91928"/>
    <lineage>
        <taxon>Eukaryota</taxon>
        <taxon>Fungi</taxon>
        <taxon>Dikarya</taxon>
        <taxon>Ascomycota</taxon>
        <taxon>Pezizomycotina</taxon>
        <taxon>Eurotiomycetes</taxon>
        <taxon>Chaetothyriomycetidae</taxon>
        <taxon>Chaetothyriales</taxon>
        <taxon>Herpotrichiellaceae</taxon>
        <taxon>Exophiala</taxon>
    </lineage>
</organism>
<evidence type="ECO:0000313" key="4">
    <source>
        <dbReference type="Proteomes" id="UP000053328"/>
    </source>
</evidence>
<dbReference type="PANTHER" id="PTHR12991">
    <property type="entry name" value="NITROGEN PERMEASE REGULATOR 2/TUMOR SUPPRESSOR CANDIDATE 4"/>
    <property type="match status" value="1"/>
</dbReference>
<dbReference type="GeneID" id="27337481"/>